<dbReference type="EMBL" id="JAIZAY010000021">
    <property type="protein sequence ID" value="KAJ8021938.1"/>
    <property type="molecule type" value="Genomic_DNA"/>
</dbReference>
<proteinExistence type="predicted"/>
<comment type="caution">
    <text evidence="1">The sequence shown here is derived from an EMBL/GenBank/DDBJ whole genome shotgun (WGS) entry which is preliminary data.</text>
</comment>
<evidence type="ECO:0000313" key="2">
    <source>
        <dbReference type="Proteomes" id="UP001152320"/>
    </source>
</evidence>
<reference evidence="1" key="1">
    <citation type="submission" date="2021-10" db="EMBL/GenBank/DDBJ databases">
        <title>Tropical sea cucumber genome reveals ecological adaptation and Cuvierian tubules defense mechanism.</title>
        <authorList>
            <person name="Chen T."/>
        </authorList>
    </citation>
    <scope>NUCLEOTIDE SEQUENCE</scope>
    <source>
        <strain evidence="1">Nanhai2018</strain>
        <tissue evidence="1">Muscle</tissue>
    </source>
</reference>
<name>A0A9Q0YFS6_HOLLE</name>
<gene>
    <name evidence="1" type="ORF">HOLleu_39282</name>
</gene>
<accession>A0A9Q0YFS6</accession>
<keyword evidence="2" id="KW-1185">Reference proteome</keyword>
<evidence type="ECO:0000313" key="1">
    <source>
        <dbReference type="EMBL" id="KAJ8021938.1"/>
    </source>
</evidence>
<protein>
    <submittedName>
        <fullName evidence="1">Uncharacterized protein</fullName>
    </submittedName>
</protein>
<dbReference type="OrthoDB" id="4369127at2759"/>
<dbReference type="Proteomes" id="UP001152320">
    <property type="component" value="Chromosome 21"/>
</dbReference>
<dbReference type="AlphaFoldDB" id="A0A9Q0YFS6"/>
<organism evidence="1 2">
    <name type="scientific">Holothuria leucospilota</name>
    <name type="common">Black long sea cucumber</name>
    <name type="synonym">Mertensiothuria leucospilota</name>
    <dbReference type="NCBI Taxonomy" id="206669"/>
    <lineage>
        <taxon>Eukaryota</taxon>
        <taxon>Metazoa</taxon>
        <taxon>Echinodermata</taxon>
        <taxon>Eleutherozoa</taxon>
        <taxon>Echinozoa</taxon>
        <taxon>Holothuroidea</taxon>
        <taxon>Aspidochirotacea</taxon>
        <taxon>Aspidochirotida</taxon>
        <taxon>Holothuriidae</taxon>
        <taxon>Holothuria</taxon>
    </lineage>
</organism>
<sequence length="205" mass="22297">MQFVLGSPDSGCLPITAPMLVCPNRQATPIIGYNVIETIIKSNDGIVDDLRHALPLKSVQSVQSFVNLVCEDDVKEIGDVKMGRNNIVIVKNSRQIISCRVRVGSVTNKFNALFIPNPEMPWAEDLCIPETVVIVSEGNSSKVSIPVFNTSNWDLVLGKRVLLGHIELVQSVVNLPAREDLGKWSDTVSASCKISQQKEVGSDGA</sequence>